<evidence type="ECO:0000313" key="1">
    <source>
        <dbReference type="EMBL" id="ANE52829.1"/>
    </source>
</evidence>
<protein>
    <submittedName>
        <fullName evidence="1">Uncharacterized protein</fullName>
    </submittedName>
</protein>
<accession>A0A172U0E1</accession>
<dbReference type="Proteomes" id="UP000077177">
    <property type="component" value="Chromosome"/>
</dbReference>
<proteinExistence type="predicted"/>
<keyword evidence="2" id="KW-1185">Reference proteome</keyword>
<evidence type="ECO:0000313" key="2">
    <source>
        <dbReference type="Proteomes" id="UP000077177"/>
    </source>
</evidence>
<reference evidence="1 2" key="2">
    <citation type="journal article" date="2016" name="Int. J. Syst. Evol. Microbiol.">
        <title>Flavisolibacter tropicus sp. nov., isolated from tropical soil.</title>
        <authorList>
            <person name="Lee J.J."/>
            <person name="Kang M.S."/>
            <person name="Kim G.S."/>
            <person name="Lee C.S."/>
            <person name="Lim S."/>
            <person name="Lee J."/>
            <person name="Roh S.H."/>
            <person name="Kang H."/>
            <person name="Ha J.M."/>
            <person name="Bae S."/>
            <person name="Jung H.Y."/>
            <person name="Kim M.K."/>
        </authorList>
    </citation>
    <scope>NUCLEOTIDE SEQUENCE [LARGE SCALE GENOMIC DNA]</scope>
    <source>
        <strain evidence="1 2">LCS9</strain>
    </source>
</reference>
<gene>
    <name evidence="1" type="ORF">SY85_22480</name>
</gene>
<name>A0A172U0E1_9BACT</name>
<sequence length="546" mass="61806">MSCHYWLLVQLPHRALRNTNRGIKISAAAAQKLWNSPLSQWFSQHALNAKVYWHKVAGSDVDIRQAAGNQTAGREAAAKEFDEGAFSQNVAIWIEHNEQTGEMEVYLKFRNGYLQPTQFAKGRSGDWFARKIIDRLNQKLASSNWDQPILNKQEIPGGADGRYRSEEMNVLQWAAFGMEELGYVVNKAEINPHLWNDIDDKAAYSKSALNVWAPIAAGGDQGLQEVKDLYELVDFAGEVIENPSVVKDIYNSVTSLSYEDIKGMVQKAYEEKKAQYEKGGTVMQYHTTRDGIQAVMIVAAAAKNLPGIIKKGGNVLQNLKQLLKEIPHADVKAKISNLSSELITRFVEDFGNASTNLLKRLKEDPFVFDDWYGSLQSGFKRINVNGRLDQFGEYAIESINNTKLKWKKLNGKIDFGDRKDLRKVLNLTDEGMEAHHKLPWKVCENNRVIQEAAKNGFHPNMPENGISLSKYKAGDLDEVGLHANHPKYDEWVNKKLNEWSASKGNRFTPDEANQFIQQELIPDLDELINAAKSSNKNLNDFFRDLF</sequence>
<dbReference type="RefSeq" id="WP_066407988.1">
    <property type="nucleotide sequence ID" value="NZ_CP011390.1"/>
</dbReference>
<dbReference type="STRING" id="1492898.SY85_22480"/>
<reference evidence="2" key="1">
    <citation type="submission" date="2015-01" db="EMBL/GenBank/DDBJ databases">
        <title>Flavisolibacter sp./LCS9/ whole genome sequencing.</title>
        <authorList>
            <person name="Kim M.K."/>
            <person name="Srinivasan S."/>
            <person name="Lee J.-J."/>
        </authorList>
    </citation>
    <scope>NUCLEOTIDE SEQUENCE [LARGE SCALE GENOMIC DNA]</scope>
    <source>
        <strain evidence="2">LCS9</strain>
    </source>
</reference>
<dbReference type="Pfam" id="PF14412">
    <property type="entry name" value="AHH"/>
    <property type="match status" value="1"/>
</dbReference>
<dbReference type="OrthoDB" id="1375493at2"/>
<dbReference type="KEGG" id="fla:SY85_22480"/>
<dbReference type="EMBL" id="CP011390">
    <property type="protein sequence ID" value="ANE52829.1"/>
    <property type="molecule type" value="Genomic_DNA"/>
</dbReference>
<dbReference type="AlphaFoldDB" id="A0A172U0E1"/>
<dbReference type="InterPro" id="IPR032871">
    <property type="entry name" value="AHH_dom_containing"/>
</dbReference>
<organism evidence="1 2">
    <name type="scientific">Flavisolibacter tropicus</name>
    <dbReference type="NCBI Taxonomy" id="1492898"/>
    <lineage>
        <taxon>Bacteria</taxon>
        <taxon>Pseudomonadati</taxon>
        <taxon>Bacteroidota</taxon>
        <taxon>Chitinophagia</taxon>
        <taxon>Chitinophagales</taxon>
        <taxon>Chitinophagaceae</taxon>
        <taxon>Flavisolibacter</taxon>
    </lineage>
</organism>